<dbReference type="PANTHER" id="PTHR10924">
    <property type="entry name" value="MAJOR FACILITATOR SUPERFAMILY PROTEIN-RELATED"/>
    <property type="match status" value="1"/>
</dbReference>
<protein>
    <submittedName>
        <fullName evidence="7">Feline leukemia virus subgroup C receptor-related protein 2-like protein</fullName>
    </submittedName>
</protein>
<dbReference type="SUPFAM" id="SSF103473">
    <property type="entry name" value="MFS general substrate transporter"/>
    <property type="match status" value="1"/>
</dbReference>
<evidence type="ECO:0000256" key="6">
    <source>
        <dbReference type="SAM" id="Phobius"/>
    </source>
</evidence>
<accession>A0A443RF34</accession>
<organism evidence="7 8">
    <name type="scientific">Leptotrombidium deliense</name>
    <dbReference type="NCBI Taxonomy" id="299467"/>
    <lineage>
        <taxon>Eukaryota</taxon>
        <taxon>Metazoa</taxon>
        <taxon>Ecdysozoa</taxon>
        <taxon>Arthropoda</taxon>
        <taxon>Chelicerata</taxon>
        <taxon>Arachnida</taxon>
        <taxon>Acari</taxon>
        <taxon>Acariformes</taxon>
        <taxon>Trombidiformes</taxon>
        <taxon>Prostigmata</taxon>
        <taxon>Anystina</taxon>
        <taxon>Parasitengona</taxon>
        <taxon>Trombiculoidea</taxon>
        <taxon>Trombiculidae</taxon>
        <taxon>Leptotrombidium</taxon>
    </lineage>
</organism>
<evidence type="ECO:0000313" key="7">
    <source>
        <dbReference type="EMBL" id="RWS13884.1"/>
    </source>
</evidence>
<reference evidence="7 8" key="1">
    <citation type="journal article" date="2018" name="Gigascience">
        <title>Genomes of trombidid mites reveal novel predicted allergens and laterally-transferred genes associated with secondary metabolism.</title>
        <authorList>
            <person name="Dong X."/>
            <person name="Chaisiri K."/>
            <person name="Xia D."/>
            <person name="Armstrong S.D."/>
            <person name="Fang Y."/>
            <person name="Donnelly M.J."/>
            <person name="Kadowaki T."/>
            <person name="McGarry J.W."/>
            <person name="Darby A.C."/>
            <person name="Makepeace B.L."/>
        </authorList>
    </citation>
    <scope>NUCLEOTIDE SEQUENCE [LARGE SCALE GENOMIC DNA]</scope>
    <source>
        <strain evidence="7">UoL-UT</strain>
    </source>
</reference>
<keyword evidence="3 6" id="KW-0812">Transmembrane</keyword>
<evidence type="ECO:0000313" key="8">
    <source>
        <dbReference type="Proteomes" id="UP000288716"/>
    </source>
</evidence>
<keyword evidence="4 6" id="KW-1133">Transmembrane helix</keyword>
<evidence type="ECO:0000256" key="2">
    <source>
        <dbReference type="ARBA" id="ARBA00009172"/>
    </source>
</evidence>
<keyword evidence="7" id="KW-0675">Receptor</keyword>
<comment type="caution">
    <text evidence="7">The sequence shown here is derived from an EMBL/GenBank/DDBJ whole genome shotgun (WGS) entry which is preliminary data.</text>
</comment>
<dbReference type="AlphaFoldDB" id="A0A443RF34"/>
<dbReference type="InterPro" id="IPR036259">
    <property type="entry name" value="MFS_trans_sf"/>
</dbReference>
<dbReference type="OrthoDB" id="422206at2759"/>
<sequence>MMSSIVPVLLVPNSNVKEEIAIGLSRMTIGQAVVAAIQVICIVIFFEEQPPTPPSKAESTAYTIRETKSYLQSMKRVLNRNLVLIIFVYAICGSESNSFLTVLNQMITQYFQNGVNLVGIIGVLVGLGSMMSTVVTGLILDKYKCYKKLIFICY</sequence>
<evidence type="ECO:0000256" key="4">
    <source>
        <dbReference type="ARBA" id="ARBA00022989"/>
    </source>
</evidence>
<dbReference type="InterPro" id="IPR010291">
    <property type="entry name" value="Ion_channel_UNC-93"/>
</dbReference>
<evidence type="ECO:0000256" key="3">
    <source>
        <dbReference type="ARBA" id="ARBA00022692"/>
    </source>
</evidence>
<dbReference type="InterPro" id="IPR049680">
    <property type="entry name" value="FLVCR1-2_SLC49-like"/>
</dbReference>
<dbReference type="EMBL" id="NCKV01048079">
    <property type="protein sequence ID" value="RWS13884.1"/>
    <property type="molecule type" value="Genomic_DNA"/>
</dbReference>
<dbReference type="Proteomes" id="UP000288716">
    <property type="component" value="Unassembled WGS sequence"/>
</dbReference>
<proteinExistence type="inferred from homology"/>
<keyword evidence="8" id="KW-1185">Reference proteome</keyword>
<dbReference type="GO" id="GO:0020037">
    <property type="term" value="F:heme binding"/>
    <property type="evidence" value="ECO:0007669"/>
    <property type="project" value="TreeGrafter"/>
</dbReference>
<dbReference type="VEuPathDB" id="VectorBase:LDEU014031"/>
<evidence type="ECO:0000256" key="1">
    <source>
        <dbReference type="ARBA" id="ARBA00004141"/>
    </source>
</evidence>
<dbReference type="GO" id="GO:0015232">
    <property type="term" value="F:heme transmembrane transporter activity"/>
    <property type="evidence" value="ECO:0007669"/>
    <property type="project" value="TreeGrafter"/>
</dbReference>
<comment type="subcellular location">
    <subcellularLocation>
        <location evidence="1">Membrane</location>
        <topology evidence="1">Multi-pass membrane protein</topology>
    </subcellularLocation>
</comment>
<keyword evidence="5 6" id="KW-0472">Membrane</keyword>
<dbReference type="GO" id="GO:0097037">
    <property type="term" value="P:heme export"/>
    <property type="evidence" value="ECO:0007669"/>
    <property type="project" value="TreeGrafter"/>
</dbReference>
<gene>
    <name evidence="7" type="ORF">B4U80_14705</name>
</gene>
<evidence type="ECO:0000256" key="5">
    <source>
        <dbReference type="ARBA" id="ARBA00023136"/>
    </source>
</evidence>
<dbReference type="GO" id="GO:0016020">
    <property type="term" value="C:membrane"/>
    <property type="evidence" value="ECO:0007669"/>
    <property type="project" value="UniProtKB-SubCell"/>
</dbReference>
<dbReference type="Pfam" id="PF05978">
    <property type="entry name" value="UNC-93"/>
    <property type="match status" value="1"/>
</dbReference>
<feature type="transmembrane region" description="Helical" evidence="6">
    <location>
        <begin position="115"/>
        <end position="140"/>
    </location>
</feature>
<feature type="non-terminal residue" evidence="7">
    <location>
        <position position="154"/>
    </location>
</feature>
<dbReference type="PANTHER" id="PTHR10924:SF4">
    <property type="entry name" value="GH15861P"/>
    <property type="match status" value="1"/>
</dbReference>
<name>A0A443RF34_9ACAR</name>
<dbReference type="Gene3D" id="1.20.1250.20">
    <property type="entry name" value="MFS general substrate transporter like domains"/>
    <property type="match status" value="1"/>
</dbReference>
<feature type="transmembrane region" description="Helical" evidence="6">
    <location>
        <begin position="82"/>
        <end position="103"/>
    </location>
</feature>
<feature type="transmembrane region" description="Helical" evidence="6">
    <location>
        <begin position="20"/>
        <end position="46"/>
    </location>
</feature>
<comment type="similarity">
    <text evidence="2">Belongs to the unc-93 family.</text>
</comment>